<proteinExistence type="predicted"/>
<protein>
    <submittedName>
        <fullName evidence="1">Uncharacterized protein</fullName>
    </submittedName>
</protein>
<name>A0A382ADR5_9ZZZZ</name>
<dbReference type="AlphaFoldDB" id="A0A382ADR5"/>
<reference evidence="1" key="1">
    <citation type="submission" date="2018-05" db="EMBL/GenBank/DDBJ databases">
        <authorList>
            <person name="Lanie J.A."/>
            <person name="Ng W.-L."/>
            <person name="Kazmierczak K.M."/>
            <person name="Andrzejewski T.M."/>
            <person name="Davidsen T.M."/>
            <person name="Wayne K.J."/>
            <person name="Tettelin H."/>
            <person name="Glass J.I."/>
            <person name="Rusch D."/>
            <person name="Podicherti R."/>
            <person name="Tsui H.-C.T."/>
            <person name="Winkler M.E."/>
        </authorList>
    </citation>
    <scope>NUCLEOTIDE SEQUENCE</scope>
</reference>
<organism evidence="1">
    <name type="scientific">marine metagenome</name>
    <dbReference type="NCBI Taxonomy" id="408172"/>
    <lineage>
        <taxon>unclassified sequences</taxon>
        <taxon>metagenomes</taxon>
        <taxon>ecological metagenomes</taxon>
    </lineage>
</organism>
<sequence length="31" mass="3327">MGVQIYPSIVSSTCLLTFLSATVTKLVPIDE</sequence>
<gene>
    <name evidence="1" type="ORF">METZ01_LOCUS152348</name>
</gene>
<evidence type="ECO:0000313" key="1">
    <source>
        <dbReference type="EMBL" id="SVA99494.1"/>
    </source>
</evidence>
<accession>A0A382ADR5</accession>
<dbReference type="EMBL" id="UINC01024908">
    <property type="protein sequence ID" value="SVA99494.1"/>
    <property type="molecule type" value="Genomic_DNA"/>
</dbReference>